<organism evidence="1 2">
    <name type="scientific">Pontiella agarivorans</name>
    <dbReference type="NCBI Taxonomy" id="3038953"/>
    <lineage>
        <taxon>Bacteria</taxon>
        <taxon>Pseudomonadati</taxon>
        <taxon>Kiritimatiellota</taxon>
        <taxon>Kiritimatiellia</taxon>
        <taxon>Kiritimatiellales</taxon>
        <taxon>Pontiellaceae</taxon>
        <taxon>Pontiella</taxon>
    </lineage>
</organism>
<dbReference type="EMBL" id="JARVCO010000007">
    <property type="protein sequence ID" value="MDZ8118183.1"/>
    <property type="molecule type" value="Genomic_DNA"/>
</dbReference>
<name>A0ABU5MVN9_9BACT</name>
<protein>
    <submittedName>
        <fullName evidence="1">Type II toxin-antitoxin system RelE/ParE family toxin</fullName>
    </submittedName>
</protein>
<dbReference type="RefSeq" id="WP_322607982.1">
    <property type="nucleotide sequence ID" value="NZ_JARVCO010000007.1"/>
</dbReference>
<proteinExistence type="predicted"/>
<dbReference type="InterPro" id="IPR009241">
    <property type="entry name" value="HigB-like"/>
</dbReference>
<gene>
    <name evidence="1" type="ORF">P9H32_06030</name>
</gene>
<accession>A0ABU5MVN9</accession>
<sequence length="133" mass="15282">MTLSLHILKETKQLTICAIGDGQQVRVLDFLEEMQQKRPKEVSKMAALLDRVVEHGIPKDRQKCRTLGNKLYEFKTPGGLRIVWFWDEGKMVVCTHGFSKSTRKTPRGQIERALSMKADYFEAKSKGTLQQEN</sequence>
<dbReference type="Pfam" id="PF05973">
    <property type="entry name" value="Gp49"/>
    <property type="match status" value="1"/>
</dbReference>
<evidence type="ECO:0000313" key="2">
    <source>
        <dbReference type="Proteomes" id="UP001290861"/>
    </source>
</evidence>
<reference evidence="1 2" key="1">
    <citation type="journal article" date="2024" name="Appl. Environ. Microbiol.">
        <title>Pontiella agarivorans sp. nov., a novel marine anaerobic bacterium capable of degrading macroalgal polysaccharides and fixing nitrogen.</title>
        <authorList>
            <person name="Liu N."/>
            <person name="Kivenson V."/>
            <person name="Peng X."/>
            <person name="Cui Z."/>
            <person name="Lankiewicz T.S."/>
            <person name="Gosselin K.M."/>
            <person name="English C.J."/>
            <person name="Blair E.M."/>
            <person name="O'Malley M.A."/>
            <person name="Valentine D.L."/>
        </authorList>
    </citation>
    <scope>NUCLEOTIDE SEQUENCE [LARGE SCALE GENOMIC DNA]</scope>
    <source>
        <strain evidence="1 2">NLcol2</strain>
    </source>
</reference>
<comment type="caution">
    <text evidence="1">The sequence shown here is derived from an EMBL/GenBank/DDBJ whole genome shotgun (WGS) entry which is preliminary data.</text>
</comment>
<dbReference type="Proteomes" id="UP001290861">
    <property type="component" value="Unassembled WGS sequence"/>
</dbReference>
<evidence type="ECO:0000313" key="1">
    <source>
        <dbReference type="EMBL" id="MDZ8118183.1"/>
    </source>
</evidence>
<keyword evidence="2" id="KW-1185">Reference proteome</keyword>